<protein>
    <submittedName>
        <fullName evidence="1">Uncharacterized protein</fullName>
    </submittedName>
</protein>
<reference evidence="1 2" key="1">
    <citation type="submission" date="2016-10" db="EMBL/GenBank/DDBJ databases">
        <authorList>
            <person name="de Groot N.N."/>
        </authorList>
    </citation>
    <scope>NUCLEOTIDE SEQUENCE [LARGE SCALE GENOMIC DNA]</scope>
    <source>
        <strain evidence="1 2">DSM 15893</strain>
    </source>
</reference>
<dbReference type="OrthoDB" id="5916374at2"/>
<dbReference type="InterPro" id="IPR011051">
    <property type="entry name" value="RmlC_Cupin_sf"/>
</dbReference>
<dbReference type="AlphaFoldDB" id="A0A1I5Q5R1"/>
<organism evidence="1 2">
    <name type="scientific">Enterovibrio norvegicus DSM 15893</name>
    <dbReference type="NCBI Taxonomy" id="1121869"/>
    <lineage>
        <taxon>Bacteria</taxon>
        <taxon>Pseudomonadati</taxon>
        <taxon>Pseudomonadota</taxon>
        <taxon>Gammaproteobacteria</taxon>
        <taxon>Vibrionales</taxon>
        <taxon>Vibrionaceae</taxon>
        <taxon>Enterovibrio</taxon>
    </lineage>
</organism>
<name>A0A1I5Q5R1_9GAMM</name>
<evidence type="ECO:0000313" key="2">
    <source>
        <dbReference type="Proteomes" id="UP000182692"/>
    </source>
</evidence>
<dbReference type="SUPFAM" id="SSF51182">
    <property type="entry name" value="RmlC-like cupins"/>
    <property type="match status" value="1"/>
</dbReference>
<dbReference type="RefSeq" id="WP_017016462.1">
    <property type="nucleotide sequence ID" value="NZ_FOWR01000014.1"/>
</dbReference>
<evidence type="ECO:0000313" key="1">
    <source>
        <dbReference type="EMBL" id="SFP41542.1"/>
    </source>
</evidence>
<dbReference type="Proteomes" id="UP000182692">
    <property type="component" value="Unassembled WGS sequence"/>
</dbReference>
<gene>
    <name evidence="1" type="ORF">SAMN03084138_02132</name>
</gene>
<proteinExistence type="predicted"/>
<dbReference type="GeneID" id="35871246"/>
<dbReference type="EMBL" id="FOWR01000014">
    <property type="protein sequence ID" value="SFP41542.1"/>
    <property type="molecule type" value="Genomic_DNA"/>
</dbReference>
<sequence length="221" mass="24313">MKQAIEFQFHQADTLFVGGRKTQHHATFLYVHKGAALIRLGKNEFPVCAGQSYWLPSGCLSAVTLLQGAEVSTLNFSVRTVVALPTLSGFFSPSPLIDGLMAELRHYQKQGTTDWDSAYGRLLRCLRDYVTVHSPLQGMPKETALLEKAIDKLAKGQLGDIAENNALELTLQMSVGKLSDQLLVREWVRAMKSGQKVKSIASKASLNEEYVTAKLKAIAGY</sequence>
<accession>A0A1I5Q5R1</accession>